<keyword evidence="1" id="KW-0812">Transmembrane</keyword>
<accession>A0A915DSC8</accession>
<name>A0A915DSC8_9BILA</name>
<organism evidence="2 3">
    <name type="scientific">Ditylenchus dipsaci</name>
    <dbReference type="NCBI Taxonomy" id="166011"/>
    <lineage>
        <taxon>Eukaryota</taxon>
        <taxon>Metazoa</taxon>
        <taxon>Ecdysozoa</taxon>
        <taxon>Nematoda</taxon>
        <taxon>Chromadorea</taxon>
        <taxon>Rhabditida</taxon>
        <taxon>Tylenchina</taxon>
        <taxon>Tylenchomorpha</taxon>
        <taxon>Sphaerularioidea</taxon>
        <taxon>Anguinidae</taxon>
        <taxon>Anguininae</taxon>
        <taxon>Ditylenchus</taxon>
    </lineage>
</organism>
<feature type="transmembrane region" description="Helical" evidence="1">
    <location>
        <begin position="66"/>
        <end position="87"/>
    </location>
</feature>
<proteinExistence type="predicted"/>
<reference evidence="3" key="1">
    <citation type="submission" date="2022-11" db="UniProtKB">
        <authorList>
            <consortium name="WormBaseParasite"/>
        </authorList>
    </citation>
    <scope>IDENTIFICATION</scope>
</reference>
<feature type="transmembrane region" description="Helical" evidence="1">
    <location>
        <begin position="184"/>
        <end position="205"/>
    </location>
</feature>
<evidence type="ECO:0000313" key="3">
    <source>
        <dbReference type="WBParaSite" id="jg23148"/>
    </source>
</evidence>
<feature type="transmembrane region" description="Helical" evidence="1">
    <location>
        <begin position="118"/>
        <end position="135"/>
    </location>
</feature>
<dbReference type="WBParaSite" id="jg23148">
    <property type="protein sequence ID" value="jg23148"/>
    <property type="gene ID" value="jg23148"/>
</dbReference>
<evidence type="ECO:0000256" key="1">
    <source>
        <dbReference type="SAM" id="Phobius"/>
    </source>
</evidence>
<feature type="transmembrane region" description="Helical" evidence="1">
    <location>
        <begin position="28"/>
        <end position="45"/>
    </location>
</feature>
<protein>
    <submittedName>
        <fullName evidence="3">G-protein coupled receptors family 1 profile domain-containing protein</fullName>
    </submittedName>
</protein>
<evidence type="ECO:0000313" key="2">
    <source>
        <dbReference type="Proteomes" id="UP000887574"/>
    </source>
</evidence>
<keyword evidence="1" id="KW-1133">Transmembrane helix</keyword>
<keyword evidence="1" id="KW-0472">Membrane</keyword>
<sequence>MHTILGAVTLACSIVINLRPEKSWLRTMLLGYVSTAPVPVFFITLERCMTLKYASGNIYKARQITLVLSIVLIIFIICGNTALNYAMIFMELDKPGNCTMFLCFIVQNQLLPNIVEKAAFATINLVFSFYFFYLIRKEQALNIRNYVVKATLIMEIAFVILPSYSSALYTMVVGEPSTSLLGTYVTMFCMIDVCGCSIIYSIAFLKKKRRQHVASIVSLHISVHTPANSSKN</sequence>
<keyword evidence="2" id="KW-1185">Reference proteome</keyword>
<dbReference type="Proteomes" id="UP000887574">
    <property type="component" value="Unplaced"/>
</dbReference>
<dbReference type="AlphaFoldDB" id="A0A915DSC8"/>